<dbReference type="GO" id="GO:0042732">
    <property type="term" value="P:D-xylose metabolic process"/>
    <property type="evidence" value="ECO:0007669"/>
    <property type="project" value="UniProtKB-UniRule"/>
</dbReference>
<dbReference type="InterPro" id="IPR042024">
    <property type="entry name" value="D-XK_euk"/>
</dbReference>
<gene>
    <name evidence="9" type="ORF">ARMOST_07227</name>
</gene>
<dbReference type="InterPro" id="IPR018484">
    <property type="entry name" value="FGGY_N"/>
</dbReference>
<dbReference type="EC" id="2.7.1.17" evidence="6"/>
<feature type="domain" description="Carbohydrate kinase FGGY C-terminal" evidence="8">
    <location>
        <begin position="292"/>
        <end position="490"/>
    </location>
</feature>
<dbReference type="SUPFAM" id="SSF53067">
    <property type="entry name" value="Actin-like ATPase domain"/>
    <property type="match status" value="2"/>
</dbReference>
<comment type="similarity">
    <text evidence="1 6">Belongs to the FGGY kinase family.</text>
</comment>
<comment type="function">
    <text evidence="6">Highly specific D-xylulose kinase which participates in the catabolism of xylose. Xylose is a major component of hemicelluloses such as xylan. Most fungi utilize D-xylose via three enzymatic reactions, xylose reductase (XR), xylitol dehydrogenase (XDH), and xylulokinase, to form xylulose 5-phosphate, which enters pentose phosphate pathway.</text>
</comment>
<evidence type="ECO:0000256" key="6">
    <source>
        <dbReference type="RuleBase" id="RU367058"/>
    </source>
</evidence>
<dbReference type="FunFam" id="3.30.420.40:FF:000118">
    <property type="entry name" value="Xylulose kinase 2"/>
    <property type="match status" value="1"/>
</dbReference>
<accession>A0A284R577</accession>
<dbReference type="EMBL" id="FUEG01000004">
    <property type="protein sequence ID" value="SJL03870.1"/>
    <property type="molecule type" value="Genomic_DNA"/>
</dbReference>
<evidence type="ECO:0000313" key="9">
    <source>
        <dbReference type="EMBL" id="SJL03870.1"/>
    </source>
</evidence>
<keyword evidence="3 6" id="KW-0808">Transferase</keyword>
<keyword evidence="6" id="KW-0119">Carbohydrate metabolism</keyword>
<proteinExistence type="inferred from homology"/>
<evidence type="ECO:0000256" key="3">
    <source>
        <dbReference type="ARBA" id="ARBA00022679"/>
    </source>
</evidence>
<dbReference type="PANTHER" id="PTHR10196:SF57">
    <property type="entry name" value="XYLULOSE KINASE"/>
    <property type="match status" value="1"/>
</dbReference>
<dbReference type="GO" id="GO:0004856">
    <property type="term" value="F:D-xylulokinase activity"/>
    <property type="evidence" value="ECO:0007669"/>
    <property type="project" value="UniProtKB-UniRule"/>
</dbReference>
<dbReference type="STRING" id="47428.A0A284R577"/>
<dbReference type="OMA" id="NSCALGG"/>
<dbReference type="GO" id="GO:0005524">
    <property type="term" value="F:ATP binding"/>
    <property type="evidence" value="ECO:0007669"/>
    <property type="project" value="UniProtKB-UniRule"/>
</dbReference>
<organism evidence="9 10">
    <name type="scientific">Armillaria ostoyae</name>
    <name type="common">Armillaria root rot fungus</name>
    <dbReference type="NCBI Taxonomy" id="47428"/>
    <lineage>
        <taxon>Eukaryota</taxon>
        <taxon>Fungi</taxon>
        <taxon>Dikarya</taxon>
        <taxon>Basidiomycota</taxon>
        <taxon>Agaricomycotina</taxon>
        <taxon>Agaricomycetes</taxon>
        <taxon>Agaricomycetidae</taxon>
        <taxon>Agaricales</taxon>
        <taxon>Marasmiineae</taxon>
        <taxon>Physalacriaceae</taxon>
        <taxon>Armillaria</taxon>
    </lineage>
</organism>
<dbReference type="OrthoDB" id="1728974at2759"/>
<evidence type="ECO:0000256" key="1">
    <source>
        <dbReference type="ARBA" id="ARBA00009156"/>
    </source>
</evidence>
<evidence type="ECO:0000256" key="4">
    <source>
        <dbReference type="ARBA" id="ARBA00022777"/>
    </source>
</evidence>
<evidence type="ECO:0000259" key="7">
    <source>
        <dbReference type="Pfam" id="PF00370"/>
    </source>
</evidence>
<dbReference type="Pfam" id="PF02782">
    <property type="entry name" value="FGGY_C"/>
    <property type="match status" value="1"/>
</dbReference>
<evidence type="ECO:0000256" key="2">
    <source>
        <dbReference type="ARBA" id="ARBA00022629"/>
    </source>
</evidence>
<name>A0A284R577_ARMOS</name>
<evidence type="ECO:0000256" key="5">
    <source>
        <dbReference type="ARBA" id="ARBA00048885"/>
    </source>
</evidence>
<dbReference type="GO" id="GO:0005829">
    <property type="term" value="C:cytosol"/>
    <property type="evidence" value="ECO:0007669"/>
    <property type="project" value="TreeGrafter"/>
</dbReference>
<dbReference type="InterPro" id="IPR018485">
    <property type="entry name" value="FGGY_C"/>
</dbReference>
<sequence>MNPLFLGLDLSTQGLKAVLVQEDCAIVHESAVHFDRDLSHYGTTNGAIRGLEGEVTSPVEMWLEAYDLLMARMKAAGVDFSAISAISGDGQQHGSVYWSHDAEPLLANLDASKNLSSQLSPKAFSLQKAPIWQDSSTTRECRELEDAVGGAQALADISGSRAYERFTGSQISRIRRINRTAYDATSRVSLVSSFMPSLFLGKIAPIEISDASGMNLMEILSCKWDDELIRACGGPELRAKLGPEPVAGGTSLGTVSPYWVERWGFSPHCIVAPFTGDNPATVVALSFPGDALLSLGTSTTYLLSIPPSLTPPKRFTTSHLLAHPTTAPDAQIAMLCYKNGALAREQVRDRYADGHWSKYNDLVDATPPGCNGYMGLYFPLPEIIPPGVKGEFFYQTSDPTTPLGLAESQVPSGLHPRMILESQFLSIRSRIAAILPANSPPLSRLVVSGGSSGNQTIRQLAADLFDMKVYISATKEAAAMGGALLARFAWWKATEAPHGTFEEMCSGVDAEAFGMKCVAIPNPDAALAYSKLVGSYVACEGAVADACGMGGV</sequence>
<dbReference type="AlphaFoldDB" id="A0A284R577"/>
<reference evidence="10" key="1">
    <citation type="journal article" date="2017" name="Nat. Ecol. Evol.">
        <title>Genome expansion and lineage-specific genetic innovations in the forest pathogenic fungi Armillaria.</title>
        <authorList>
            <person name="Sipos G."/>
            <person name="Prasanna A.N."/>
            <person name="Walter M.C."/>
            <person name="O'Connor E."/>
            <person name="Balint B."/>
            <person name="Krizsan K."/>
            <person name="Kiss B."/>
            <person name="Hess J."/>
            <person name="Varga T."/>
            <person name="Slot J."/>
            <person name="Riley R."/>
            <person name="Boka B."/>
            <person name="Rigling D."/>
            <person name="Barry K."/>
            <person name="Lee J."/>
            <person name="Mihaltcheva S."/>
            <person name="LaButti K."/>
            <person name="Lipzen A."/>
            <person name="Waldron R."/>
            <person name="Moloney N.M."/>
            <person name="Sperisen C."/>
            <person name="Kredics L."/>
            <person name="Vagvoelgyi C."/>
            <person name="Patrignani A."/>
            <person name="Fitzpatrick D."/>
            <person name="Nagy I."/>
            <person name="Doyle S."/>
            <person name="Anderson J.B."/>
            <person name="Grigoriev I.V."/>
            <person name="Gueldener U."/>
            <person name="Muensterkoetter M."/>
            <person name="Nagy L.G."/>
        </authorList>
    </citation>
    <scope>NUCLEOTIDE SEQUENCE [LARGE SCALE GENOMIC DNA]</scope>
    <source>
        <strain evidence="10">C18/9</strain>
    </source>
</reference>
<dbReference type="Pfam" id="PF00370">
    <property type="entry name" value="FGGY_N"/>
    <property type="match status" value="1"/>
</dbReference>
<keyword evidence="4 6" id="KW-0418">Kinase</keyword>
<dbReference type="Gene3D" id="3.30.420.40">
    <property type="match status" value="2"/>
</dbReference>
<feature type="domain" description="Carbohydrate kinase FGGY N-terminal" evidence="7">
    <location>
        <begin position="126"/>
        <end position="283"/>
    </location>
</feature>
<protein>
    <recommendedName>
        <fullName evidence="6">Xylulose kinase</fullName>
        <ecNumber evidence="6">2.7.1.17</ecNumber>
    </recommendedName>
</protein>
<keyword evidence="6" id="KW-0547">Nucleotide-binding</keyword>
<keyword evidence="6" id="KW-0067">ATP-binding</keyword>
<keyword evidence="10" id="KW-1185">Reference proteome</keyword>
<dbReference type="CDD" id="cd07776">
    <property type="entry name" value="ASKHA_NBD_FGGY_SpXK-like"/>
    <property type="match status" value="1"/>
</dbReference>
<dbReference type="GO" id="GO:0005997">
    <property type="term" value="P:xylulose metabolic process"/>
    <property type="evidence" value="ECO:0007669"/>
    <property type="project" value="TreeGrafter"/>
</dbReference>
<comment type="catalytic activity">
    <reaction evidence="5 6">
        <text>D-xylulose + ATP = D-xylulose 5-phosphate + ADP + H(+)</text>
        <dbReference type="Rhea" id="RHEA:10964"/>
        <dbReference type="ChEBI" id="CHEBI:15378"/>
        <dbReference type="ChEBI" id="CHEBI:17140"/>
        <dbReference type="ChEBI" id="CHEBI:30616"/>
        <dbReference type="ChEBI" id="CHEBI:57737"/>
        <dbReference type="ChEBI" id="CHEBI:456216"/>
        <dbReference type="EC" id="2.7.1.17"/>
    </reaction>
</comment>
<dbReference type="InterPro" id="IPR043129">
    <property type="entry name" value="ATPase_NBD"/>
</dbReference>
<dbReference type="Proteomes" id="UP000219338">
    <property type="component" value="Unassembled WGS sequence"/>
</dbReference>
<dbReference type="InterPro" id="IPR000577">
    <property type="entry name" value="Carb_kinase_FGGY"/>
</dbReference>
<dbReference type="PIRSF" id="PIRSF000538">
    <property type="entry name" value="GlpK"/>
    <property type="match status" value="1"/>
</dbReference>
<evidence type="ECO:0000259" key="8">
    <source>
        <dbReference type="Pfam" id="PF02782"/>
    </source>
</evidence>
<dbReference type="PANTHER" id="PTHR10196">
    <property type="entry name" value="SUGAR KINASE"/>
    <property type="match status" value="1"/>
</dbReference>
<keyword evidence="2 6" id="KW-0859">Xylose metabolism</keyword>
<evidence type="ECO:0000313" key="10">
    <source>
        <dbReference type="Proteomes" id="UP000219338"/>
    </source>
</evidence>